<feature type="domain" description="Peptidase M48" evidence="12">
    <location>
        <begin position="115"/>
        <end position="305"/>
    </location>
</feature>
<proteinExistence type="inferred from homology"/>
<dbReference type="Pfam" id="PF01435">
    <property type="entry name" value="Peptidase_M48"/>
    <property type="match status" value="1"/>
</dbReference>
<keyword evidence="6 10" id="KW-0862">Zinc</keyword>
<reference evidence="13 14" key="1">
    <citation type="submission" date="2017-02" db="EMBL/GenBank/DDBJ databases">
        <authorList>
            <person name="Jeong S."/>
        </authorList>
    </citation>
    <scope>NUCLEOTIDE SEQUENCE [LARGE SCALE GENOMIC DNA]</scope>
    <source>
        <strain evidence="13 14">RMAR6-6</strain>
    </source>
</reference>
<organism evidence="13 14">
    <name type="scientific">Roseibium algicola</name>
    <dbReference type="NCBI Taxonomy" id="2857014"/>
    <lineage>
        <taxon>Bacteria</taxon>
        <taxon>Pseudomonadati</taxon>
        <taxon>Pseudomonadota</taxon>
        <taxon>Alphaproteobacteria</taxon>
        <taxon>Hyphomicrobiales</taxon>
        <taxon>Stappiaceae</taxon>
        <taxon>Roseibium</taxon>
    </lineage>
</organism>
<evidence type="ECO:0000256" key="5">
    <source>
        <dbReference type="ARBA" id="ARBA00022801"/>
    </source>
</evidence>
<evidence type="ECO:0000256" key="4">
    <source>
        <dbReference type="ARBA" id="ARBA00022723"/>
    </source>
</evidence>
<keyword evidence="4" id="KW-0479">Metal-binding</keyword>
<gene>
    <name evidence="13" type="ORF">B0E33_20705</name>
</gene>
<feature type="transmembrane region" description="Helical" evidence="11">
    <location>
        <begin position="68"/>
        <end position="86"/>
    </location>
</feature>
<keyword evidence="8 10" id="KW-0482">Metalloprotease</keyword>
<evidence type="ECO:0000313" key="14">
    <source>
        <dbReference type="Proteomes" id="UP000188174"/>
    </source>
</evidence>
<evidence type="ECO:0000259" key="12">
    <source>
        <dbReference type="Pfam" id="PF01435"/>
    </source>
</evidence>
<evidence type="ECO:0000256" key="11">
    <source>
        <dbReference type="SAM" id="Phobius"/>
    </source>
</evidence>
<keyword evidence="3 11" id="KW-0812">Transmembrane</keyword>
<feature type="transmembrane region" description="Helical" evidence="11">
    <location>
        <begin position="32"/>
        <end position="56"/>
    </location>
</feature>
<protein>
    <recommendedName>
        <fullName evidence="12">Peptidase M48 domain-containing protein</fullName>
    </recommendedName>
</protein>
<keyword evidence="9 11" id="KW-0472">Membrane</keyword>
<accession>A0ABN4X3R8</accession>
<keyword evidence="5 10" id="KW-0378">Hydrolase</keyword>
<dbReference type="InterPro" id="IPR050083">
    <property type="entry name" value="HtpX_protease"/>
</dbReference>
<evidence type="ECO:0000256" key="6">
    <source>
        <dbReference type="ARBA" id="ARBA00022833"/>
    </source>
</evidence>
<name>A0ABN4X3R8_9HYPH</name>
<evidence type="ECO:0000256" key="9">
    <source>
        <dbReference type="ARBA" id="ARBA00023136"/>
    </source>
</evidence>
<evidence type="ECO:0000256" key="3">
    <source>
        <dbReference type="ARBA" id="ARBA00022692"/>
    </source>
</evidence>
<evidence type="ECO:0000256" key="1">
    <source>
        <dbReference type="ARBA" id="ARBA00022475"/>
    </source>
</evidence>
<evidence type="ECO:0000256" key="8">
    <source>
        <dbReference type="ARBA" id="ARBA00023049"/>
    </source>
</evidence>
<keyword evidence="7 11" id="KW-1133">Transmembrane helix</keyword>
<keyword evidence="1" id="KW-1003">Cell membrane</keyword>
<dbReference type="Proteomes" id="UP000188174">
    <property type="component" value="Chromosome"/>
</dbReference>
<dbReference type="PANTHER" id="PTHR43221:SF2">
    <property type="entry name" value="PROTEASE HTPX HOMOLOG"/>
    <property type="match status" value="1"/>
</dbReference>
<sequence length="307" mass="33989">MHLKVAVRFHKSGILMLKIITRIAAIELVRSVALIAAAASAFCLVMLSFNILSLPYSILVGDIPLQDWQVFVLALGLALLPAVFVAKVPSVGAGAFDITFATRRPSQREMDLISKVEAVLQERSSVSEIKFPRIVWRVQDCGELNAFAYAHNRICFTKGLLLKYGDTPSGIERLAGIAAHEIGHLCNWDTRILMFLHYLNLPVNLGIGLANGTLNRIPFIGFLFTAITAILRIPANAAQMLNSSVSRLTEYEADRFAARLMDGVGISEILDDFSELGERKNDTFSTWLMRSHPPAELRHEEVSKRVS</sequence>
<evidence type="ECO:0000256" key="7">
    <source>
        <dbReference type="ARBA" id="ARBA00022989"/>
    </source>
</evidence>
<keyword evidence="2 10" id="KW-0645">Protease</keyword>
<evidence type="ECO:0000256" key="2">
    <source>
        <dbReference type="ARBA" id="ARBA00022670"/>
    </source>
</evidence>
<evidence type="ECO:0000313" key="13">
    <source>
        <dbReference type="EMBL" id="AQQ05687.1"/>
    </source>
</evidence>
<dbReference type="EMBL" id="CP019630">
    <property type="protein sequence ID" value="AQQ05687.1"/>
    <property type="molecule type" value="Genomic_DNA"/>
</dbReference>
<dbReference type="InterPro" id="IPR001915">
    <property type="entry name" value="Peptidase_M48"/>
</dbReference>
<dbReference type="Gene3D" id="3.30.2010.10">
    <property type="entry name" value="Metalloproteases ('zincins'), catalytic domain"/>
    <property type="match status" value="1"/>
</dbReference>
<comment type="cofactor">
    <cofactor evidence="10">
        <name>Zn(2+)</name>
        <dbReference type="ChEBI" id="CHEBI:29105"/>
    </cofactor>
    <text evidence="10">Binds 1 zinc ion per subunit.</text>
</comment>
<comment type="similarity">
    <text evidence="10">Belongs to the peptidase M48 family.</text>
</comment>
<keyword evidence="14" id="KW-1185">Reference proteome</keyword>
<evidence type="ECO:0000256" key="10">
    <source>
        <dbReference type="RuleBase" id="RU003983"/>
    </source>
</evidence>
<dbReference type="PANTHER" id="PTHR43221">
    <property type="entry name" value="PROTEASE HTPX"/>
    <property type="match status" value="1"/>
</dbReference>
<feature type="transmembrane region" description="Helical" evidence="11">
    <location>
        <begin position="192"/>
        <end position="211"/>
    </location>
</feature>